<dbReference type="RefSeq" id="WP_074880267.1">
    <property type="nucleotide sequence ID" value="NZ_FOXI01000018.1"/>
</dbReference>
<name>A0A1I5VIZ6_9EURY</name>
<accession>A0A1I5VIZ6</accession>
<dbReference type="InterPro" id="IPR016181">
    <property type="entry name" value="Acyl_CoA_acyltransferase"/>
</dbReference>
<protein>
    <submittedName>
        <fullName evidence="4">Acetyltransferase (GNAT) family protein</fullName>
    </submittedName>
</protein>
<dbReference type="EMBL" id="FOXI01000018">
    <property type="protein sequence ID" value="SFQ07439.1"/>
    <property type="molecule type" value="Genomic_DNA"/>
</dbReference>
<reference evidence="5" key="1">
    <citation type="submission" date="2016-10" db="EMBL/GenBank/DDBJ databases">
        <authorList>
            <person name="Varghese N."/>
            <person name="Submissions S."/>
        </authorList>
    </citation>
    <scope>NUCLEOTIDE SEQUENCE [LARGE SCALE GENOMIC DNA]</scope>
    <source>
        <strain evidence="5">CGMCC 1.10329</strain>
    </source>
</reference>
<evidence type="ECO:0000259" key="3">
    <source>
        <dbReference type="PROSITE" id="PS51186"/>
    </source>
</evidence>
<keyword evidence="2" id="KW-0012">Acyltransferase</keyword>
<dbReference type="Gene3D" id="3.40.630.30">
    <property type="match status" value="1"/>
</dbReference>
<dbReference type="Proteomes" id="UP000183769">
    <property type="component" value="Unassembled WGS sequence"/>
</dbReference>
<dbReference type="InterPro" id="IPR000182">
    <property type="entry name" value="GNAT_dom"/>
</dbReference>
<dbReference type="AlphaFoldDB" id="A0A1I5VIZ6"/>
<keyword evidence="1 4" id="KW-0808">Transferase</keyword>
<evidence type="ECO:0000313" key="4">
    <source>
        <dbReference type="EMBL" id="SFQ07439.1"/>
    </source>
</evidence>
<dbReference type="OrthoDB" id="38613at2157"/>
<feature type="domain" description="N-acetyltransferase" evidence="3">
    <location>
        <begin position="1"/>
        <end position="160"/>
    </location>
</feature>
<proteinExistence type="predicted"/>
<dbReference type="CDD" id="cd04301">
    <property type="entry name" value="NAT_SF"/>
    <property type="match status" value="1"/>
</dbReference>
<organism evidence="4 5">
    <name type="scientific">Halolamina pelagica</name>
    <dbReference type="NCBI Taxonomy" id="699431"/>
    <lineage>
        <taxon>Archaea</taxon>
        <taxon>Methanobacteriati</taxon>
        <taxon>Methanobacteriota</taxon>
        <taxon>Stenosarchaea group</taxon>
        <taxon>Halobacteria</taxon>
        <taxon>Halobacteriales</taxon>
        <taxon>Haloferacaceae</taxon>
    </lineage>
</organism>
<dbReference type="PROSITE" id="PS51186">
    <property type="entry name" value="GNAT"/>
    <property type="match status" value="1"/>
</dbReference>
<evidence type="ECO:0000256" key="1">
    <source>
        <dbReference type="ARBA" id="ARBA00022679"/>
    </source>
</evidence>
<dbReference type="Pfam" id="PF00583">
    <property type="entry name" value="Acetyltransf_1"/>
    <property type="match status" value="1"/>
</dbReference>
<sequence>MEIEAPTIEDADRLAELWVDLARSQRAHGSHLLAEPNREAVREGLARAIITQSLLVARTAEGDLAGFVEFSPETDSYRQDVERGVIENIYVRPAHRGTGLGGDLLAAAERRLLDAGVDRISLEVLADNAAARRFYARHGYEPHRVELEKAPESDTHSKED</sequence>
<keyword evidence="5" id="KW-1185">Reference proteome</keyword>
<dbReference type="GO" id="GO:0016747">
    <property type="term" value="F:acyltransferase activity, transferring groups other than amino-acyl groups"/>
    <property type="evidence" value="ECO:0007669"/>
    <property type="project" value="InterPro"/>
</dbReference>
<dbReference type="PANTHER" id="PTHR43877">
    <property type="entry name" value="AMINOALKYLPHOSPHONATE N-ACETYLTRANSFERASE-RELATED-RELATED"/>
    <property type="match status" value="1"/>
</dbReference>
<dbReference type="InterPro" id="IPR050832">
    <property type="entry name" value="Bact_Acetyltransf"/>
</dbReference>
<gene>
    <name evidence="4" type="ORF">SAMN05216277_11827</name>
</gene>
<dbReference type="SUPFAM" id="SSF55729">
    <property type="entry name" value="Acyl-CoA N-acyltransferases (Nat)"/>
    <property type="match status" value="1"/>
</dbReference>
<evidence type="ECO:0000313" key="5">
    <source>
        <dbReference type="Proteomes" id="UP000183769"/>
    </source>
</evidence>
<evidence type="ECO:0000256" key="2">
    <source>
        <dbReference type="ARBA" id="ARBA00023315"/>
    </source>
</evidence>